<evidence type="ECO:0000313" key="2">
    <source>
        <dbReference type="EMBL" id="SEH00848.1"/>
    </source>
</evidence>
<dbReference type="Gene3D" id="3.80.10.10">
    <property type="entry name" value="Ribonuclease Inhibitor"/>
    <property type="match status" value="1"/>
</dbReference>
<dbReference type="SUPFAM" id="SSF52058">
    <property type="entry name" value="L domain-like"/>
    <property type="match status" value="1"/>
</dbReference>
<dbReference type="OrthoDB" id="498873at2"/>
<evidence type="ECO:0000313" key="3">
    <source>
        <dbReference type="Proteomes" id="UP000236732"/>
    </source>
</evidence>
<proteinExistence type="predicted"/>
<reference evidence="2 3" key="1">
    <citation type="submission" date="2016-10" db="EMBL/GenBank/DDBJ databases">
        <authorList>
            <person name="de Groot N.N."/>
        </authorList>
    </citation>
    <scope>NUCLEOTIDE SEQUENCE [LARGE SCALE GENOMIC DNA]</scope>
    <source>
        <strain evidence="2 3">CGMCC 4.7037</strain>
    </source>
</reference>
<dbReference type="RefSeq" id="WP_103961987.1">
    <property type="nucleotide sequence ID" value="NZ_FNVT01000018.1"/>
</dbReference>
<feature type="compositionally biased region" description="Basic and acidic residues" evidence="1">
    <location>
        <begin position="212"/>
        <end position="228"/>
    </location>
</feature>
<dbReference type="InterPro" id="IPR014722">
    <property type="entry name" value="Rib_uL2_dom2"/>
</dbReference>
<dbReference type="CDD" id="cd06091">
    <property type="entry name" value="KOW_NusG"/>
    <property type="match status" value="1"/>
</dbReference>
<dbReference type="Proteomes" id="UP000236732">
    <property type="component" value="Unassembled WGS sequence"/>
</dbReference>
<organism evidence="2 3">
    <name type="scientific">Nonomuraea solani</name>
    <dbReference type="NCBI Taxonomy" id="1144553"/>
    <lineage>
        <taxon>Bacteria</taxon>
        <taxon>Bacillati</taxon>
        <taxon>Actinomycetota</taxon>
        <taxon>Actinomycetes</taxon>
        <taxon>Streptosporangiales</taxon>
        <taxon>Streptosporangiaceae</taxon>
        <taxon>Nonomuraea</taxon>
    </lineage>
</organism>
<evidence type="ECO:0000256" key="1">
    <source>
        <dbReference type="SAM" id="MobiDB-lite"/>
    </source>
</evidence>
<name>A0A1H6ESL4_9ACTN</name>
<feature type="region of interest" description="Disordered" evidence="1">
    <location>
        <begin position="212"/>
        <end position="237"/>
    </location>
</feature>
<protein>
    <submittedName>
        <fullName evidence="2">Uncharacterized protein</fullName>
    </submittedName>
</protein>
<dbReference type="InterPro" id="IPR032675">
    <property type="entry name" value="LRR_dom_sf"/>
</dbReference>
<sequence>MDEIRVDVVDGIYAGLDAVLTSHEGDRVLVQVSVFGRRTVVELHPSQVRIAGATSGPQVVDVVTDTHAALRDRIAVEHDRLAETETFAFFLDRLDAPESDLAAEWDAYVVHRDKARARAEARKLTALERYGRELAERAVDEARRVIDADPAYWLPGRPAAAEQRERAPEPDAEQRLLAAIFGEVGVEAEEEASPFDRAGERLERARMAAEDRDYERWEAGRSEEERRAGPSRGNPSRYAYARAARTGVGLPQERSVELAIRSATGISDGPIPPDALEAVDGLRLDLYRPADLSPLAQLPNLRWLAVHSTAPIDVVVLASALAPARSLRELTVEAPIDDIGPLARLTQVTSLTLDGTLVTDISPVAAATHLRDLSMCDGPLEDLTPLAGLQLRRLFVHRTRVHDLSPLAGMATLQVLGLVACPAQDLSVVTELPGLHFVSLGRTGIADLGDLPERVPGVTFEGVGELAPAPSDASAPAAAASPLADELAGALAAQFHAAEDDWVRKGRLARAMLAGRRLDLVQPIVEDGTTVTGLFLHDGIGDVPFPNNPWGIPADGGLAAALTRVWAPVAELAPRFVAAVRDRTLALALLSQDDGTAALGYFAWHRDDDGSGRLIPAPDGLDRFADPAIDYYLSIVIGAAPHYADPAARVPLLAGPVPRPIRDFWAIHHHLKPALGDGVGGALTMNTLEFFDGDSWSVAAKRLGGLPPDRFVHSVGRADYDDYVLDLDVLDGDGNPTVAAWAFKGWEISGHRQFWDWLDGIGTDLVFGP</sequence>
<accession>A0A1H6ESL4</accession>
<dbReference type="EMBL" id="FNVT01000018">
    <property type="protein sequence ID" value="SEH00848.1"/>
    <property type="molecule type" value="Genomic_DNA"/>
</dbReference>
<dbReference type="AlphaFoldDB" id="A0A1H6ESL4"/>
<keyword evidence="3" id="KW-1185">Reference proteome</keyword>
<gene>
    <name evidence="2" type="ORF">SAMN05444920_11837</name>
</gene>
<dbReference type="Gene3D" id="2.30.30.30">
    <property type="match status" value="1"/>
</dbReference>